<dbReference type="AlphaFoldDB" id="A0A6M3X524"/>
<name>A0A6M3X524_9ZZZZ</name>
<accession>A0A6M3X524</accession>
<proteinExistence type="predicted"/>
<dbReference type="EMBL" id="MT143925">
    <property type="protein sequence ID" value="QJH92842.1"/>
    <property type="molecule type" value="Genomic_DNA"/>
</dbReference>
<protein>
    <submittedName>
        <fullName evidence="1">Uncharacterized protein</fullName>
    </submittedName>
</protein>
<reference evidence="1" key="1">
    <citation type="submission" date="2020-03" db="EMBL/GenBank/DDBJ databases">
        <title>The deep terrestrial virosphere.</title>
        <authorList>
            <person name="Holmfeldt K."/>
            <person name="Nilsson E."/>
            <person name="Simone D."/>
            <person name="Lopez-Fernandez M."/>
            <person name="Wu X."/>
            <person name="de Brujin I."/>
            <person name="Lundin D."/>
            <person name="Andersson A."/>
            <person name="Bertilsson S."/>
            <person name="Dopson M."/>
        </authorList>
    </citation>
    <scope>NUCLEOTIDE SEQUENCE</scope>
    <source>
        <strain evidence="1">MM171A02306</strain>
    </source>
</reference>
<evidence type="ECO:0000313" key="1">
    <source>
        <dbReference type="EMBL" id="QJH92842.1"/>
    </source>
</evidence>
<sequence length="54" mass="6339">MTTTIKFEREKETKHTIRFKETPEEGQPHVIGTLYVQKWYAGSTNKLEVMIKKG</sequence>
<gene>
    <name evidence="1" type="ORF">MM171A02306_0009</name>
</gene>
<organism evidence="1">
    <name type="scientific">viral metagenome</name>
    <dbReference type="NCBI Taxonomy" id="1070528"/>
    <lineage>
        <taxon>unclassified sequences</taxon>
        <taxon>metagenomes</taxon>
        <taxon>organismal metagenomes</taxon>
    </lineage>
</organism>